<name>A0A6M6JHX1_9PSEU</name>
<proteinExistence type="predicted"/>
<accession>A0A6M6JHX1</accession>
<dbReference type="KEGG" id="pbro:HOP40_13175"/>
<dbReference type="Proteomes" id="UP000505377">
    <property type="component" value="Chromosome"/>
</dbReference>
<evidence type="ECO:0000313" key="1">
    <source>
        <dbReference type="EMBL" id="QJY46650.1"/>
    </source>
</evidence>
<keyword evidence="2" id="KW-1185">Reference proteome</keyword>
<reference evidence="1 2" key="1">
    <citation type="submission" date="2020-05" db="EMBL/GenBank/DDBJ databases">
        <authorList>
            <person name="Mo P."/>
        </authorList>
    </citation>
    <scope>NUCLEOTIDE SEQUENCE [LARGE SCALE GENOMIC DNA]</scope>
    <source>
        <strain evidence="1 2">Gen01</strain>
    </source>
</reference>
<dbReference type="AlphaFoldDB" id="A0A6M6JHX1"/>
<gene>
    <name evidence="1" type="ORF">HOP40_13175</name>
</gene>
<sequence>MADYDDTYLVDGVDLHNYATRIEVAENLQSTPDPVGEDIVLPGRDGAIEVYGLPGQPRRPDSTASITFTMSLMGVDPDTGEFVGDDGSAEHYFARWDELVRLFHRRRFPIDHPRPDGTRRAYGHLEAGLAPSREPASPWFGRFSASVAIPAGHWEDLTDTSTGTVSLTTGGTLPLAVFAAATAPCTGLRVRFGAGSNPRLTLSTGYLGWAGVISSGRQLLVDAATGLTSQGTGTAWTPGYAGLDYSPGPGLFEIDPSEPLSAVLTHTGGGSMSVEVAGRRRYRSS</sequence>
<dbReference type="EMBL" id="CP053564">
    <property type="protein sequence ID" value="QJY46650.1"/>
    <property type="molecule type" value="Genomic_DNA"/>
</dbReference>
<evidence type="ECO:0000313" key="2">
    <source>
        <dbReference type="Proteomes" id="UP000505377"/>
    </source>
</evidence>
<organism evidence="1 2">
    <name type="scientific">Pseudonocardia broussonetiae</name>
    <dbReference type="NCBI Taxonomy" id="2736640"/>
    <lineage>
        <taxon>Bacteria</taxon>
        <taxon>Bacillati</taxon>
        <taxon>Actinomycetota</taxon>
        <taxon>Actinomycetes</taxon>
        <taxon>Pseudonocardiales</taxon>
        <taxon>Pseudonocardiaceae</taxon>
        <taxon>Pseudonocardia</taxon>
    </lineage>
</organism>
<protein>
    <submittedName>
        <fullName evidence="1">Uncharacterized protein</fullName>
    </submittedName>
</protein>
<dbReference type="RefSeq" id="WP_172158217.1">
    <property type="nucleotide sequence ID" value="NZ_CP053564.1"/>
</dbReference>